<protein>
    <submittedName>
        <fullName evidence="1">Uncharacterized protein</fullName>
    </submittedName>
</protein>
<evidence type="ECO:0000313" key="1">
    <source>
        <dbReference type="EMBL" id="QJA97170.1"/>
    </source>
</evidence>
<name>A0A6M3LPV5_9ZZZZ</name>
<dbReference type="AlphaFoldDB" id="A0A6M3LPV5"/>
<sequence length="72" mass="8127">MGIANCVHCGTGKNWWLGNFIIGYKCPSCDGNPLNPNSKHLDERQQRAKFVQHFGCRIIGDEELLDIDMSPH</sequence>
<reference evidence="1" key="1">
    <citation type="submission" date="2020-03" db="EMBL/GenBank/DDBJ databases">
        <title>The deep terrestrial virosphere.</title>
        <authorList>
            <person name="Holmfeldt K."/>
            <person name="Nilsson E."/>
            <person name="Simone D."/>
            <person name="Lopez-Fernandez M."/>
            <person name="Wu X."/>
            <person name="de Brujin I."/>
            <person name="Lundin D."/>
            <person name="Andersson A."/>
            <person name="Bertilsson S."/>
            <person name="Dopson M."/>
        </authorList>
    </citation>
    <scope>NUCLEOTIDE SEQUENCE</scope>
    <source>
        <strain evidence="1">MM415B06537</strain>
    </source>
</reference>
<proteinExistence type="predicted"/>
<accession>A0A6M3LPV5</accession>
<dbReference type="EMBL" id="MT143469">
    <property type="protein sequence ID" value="QJA97170.1"/>
    <property type="molecule type" value="Genomic_DNA"/>
</dbReference>
<gene>
    <name evidence="1" type="ORF">MM415B06537_0002</name>
</gene>
<organism evidence="1">
    <name type="scientific">viral metagenome</name>
    <dbReference type="NCBI Taxonomy" id="1070528"/>
    <lineage>
        <taxon>unclassified sequences</taxon>
        <taxon>metagenomes</taxon>
        <taxon>organismal metagenomes</taxon>
    </lineage>
</organism>